<sequence>MFGIEASANTVVDTEAQSSAYRVRPNIVFILADDLGYTDIASYGSEVNTPSLTALAEQGVSFTNFHTAANCAPARAMLLTGVDSHLAGVPNIPEMLAPEQRKHANYQGVLGSDVVTVATLLEEAGYHTYMAGKWHLGMDPDKRPSRRGFQRTMAMMDSGADNWEQRPYLPLYDQANWFADGERYTLPEDFYSSRFLVDKMIEFIDSNLQDEKPFFAYLPFMAVHSPVQAPQHYIDRYMGVYDSGWDVLREQRKERAEALGIVPENTPMVRMHTTIDWDALSDEDRRYQSKRMAVYAGMIEAMDFHIGRLVEFLKQRGQYDNTIFIFTSDNGSEANGPDDPRGFPQRLGPHSLGYNVDYETLGLKGSYGTIGPSFSSAAVSPLAYYKFHAGEGGMRVPLIISGKPVADPSSLTRAFAWATDITPTILSLSGVAAPGDRFAGRPILPMTGRDLTPLLSASAARVYGPDDPVGYELTDHGVLFQGDYKLVVNQPPRGDGQWRLFNIVTDPGETKDLSGADTVRFQRMLSAYHQYTVDNKVVPVPPGYTQIKQLVQNGLLTNRDGILVLLLTVLLLLPFYVAWRMKKVSTDEQ</sequence>
<accession>A0A1X9N9V8</accession>
<dbReference type="Gene3D" id="3.30.1120.10">
    <property type="match status" value="1"/>
</dbReference>
<dbReference type="InterPro" id="IPR024607">
    <property type="entry name" value="Sulfatase_CS"/>
</dbReference>
<evidence type="ECO:0000256" key="3">
    <source>
        <dbReference type="ARBA" id="ARBA00022801"/>
    </source>
</evidence>
<reference evidence="7 8" key="1">
    <citation type="submission" date="2016-11" db="EMBL/GenBank/DDBJ databases">
        <title>Trade-off between light-utilization and light-protection in marine flavobacteria.</title>
        <authorList>
            <person name="Kumagai Y."/>
        </authorList>
    </citation>
    <scope>NUCLEOTIDE SEQUENCE [LARGE SCALE GENOMIC DNA]</scope>
    <source>
        <strain evidence="7 8">NBRC 107125</strain>
    </source>
</reference>
<dbReference type="PROSITE" id="PS00149">
    <property type="entry name" value="SULFATASE_2"/>
    <property type="match status" value="1"/>
</dbReference>
<feature type="domain" description="Sulfatase N-terminal" evidence="6">
    <location>
        <begin position="25"/>
        <end position="431"/>
    </location>
</feature>
<protein>
    <submittedName>
        <fullName evidence="7">Arylsulfatase</fullName>
    </submittedName>
</protein>
<dbReference type="InterPro" id="IPR050738">
    <property type="entry name" value="Sulfatase"/>
</dbReference>
<evidence type="ECO:0000256" key="1">
    <source>
        <dbReference type="ARBA" id="ARBA00008779"/>
    </source>
</evidence>
<evidence type="ECO:0000256" key="4">
    <source>
        <dbReference type="ARBA" id="ARBA00022837"/>
    </source>
</evidence>
<dbReference type="CDD" id="cd16025">
    <property type="entry name" value="PAS_like"/>
    <property type="match status" value="1"/>
</dbReference>
<dbReference type="GO" id="GO:0046872">
    <property type="term" value="F:metal ion binding"/>
    <property type="evidence" value="ECO:0007669"/>
    <property type="project" value="UniProtKB-KW"/>
</dbReference>
<dbReference type="SUPFAM" id="SSF53649">
    <property type="entry name" value="Alkaline phosphatase-like"/>
    <property type="match status" value="1"/>
</dbReference>
<evidence type="ECO:0000259" key="6">
    <source>
        <dbReference type="Pfam" id="PF00884"/>
    </source>
</evidence>
<keyword evidence="8" id="KW-1185">Reference proteome</keyword>
<dbReference type="PANTHER" id="PTHR42693">
    <property type="entry name" value="ARYLSULFATASE FAMILY MEMBER"/>
    <property type="match status" value="1"/>
</dbReference>
<dbReference type="InterPro" id="IPR017850">
    <property type="entry name" value="Alkaline_phosphatase_core_sf"/>
</dbReference>
<evidence type="ECO:0000313" key="8">
    <source>
        <dbReference type="Proteomes" id="UP000193450"/>
    </source>
</evidence>
<dbReference type="AlphaFoldDB" id="A0A1X9N9V8"/>
<evidence type="ECO:0000256" key="2">
    <source>
        <dbReference type="ARBA" id="ARBA00022723"/>
    </source>
</evidence>
<proteinExistence type="inferred from homology"/>
<evidence type="ECO:0000313" key="7">
    <source>
        <dbReference type="EMBL" id="ARN72735.1"/>
    </source>
</evidence>
<dbReference type="EMBL" id="CP019343">
    <property type="protein sequence ID" value="ARN72735.1"/>
    <property type="molecule type" value="Genomic_DNA"/>
</dbReference>
<feature type="transmembrane region" description="Helical" evidence="5">
    <location>
        <begin position="561"/>
        <end position="579"/>
    </location>
</feature>
<dbReference type="Gene3D" id="3.40.720.10">
    <property type="entry name" value="Alkaline Phosphatase, subunit A"/>
    <property type="match status" value="1"/>
</dbReference>
<dbReference type="GO" id="GO:0004065">
    <property type="term" value="F:arylsulfatase activity"/>
    <property type="evidence" value="ECO:0007669"/>
    <property type="project" value="TreeGrafter"/>
</dbReference>
<dbReference type="KEGG" id="osg:BST96_00560"/>
<keyword evidence="3" id="KW-0378">Hydrolase</keyword>
<dbReference type="Proteomes" id="UP000193450">
    <property type="component" value="Chromosome"/>
</dbReference>
<gene>
    <name evidence="7" type="ORF">BST96_00560</name>
</gene>
<keyword evidence="5" id="KW-0812">Transmembrane</keyword>
<keyword evidence="5" id="KW-1133">Transmembrane helix</keyword>
<dbReference type="RefSeq" id="WP_240554866.1">
    <property type="nucleotide sequence ID" value="NZ_CP019343.1"/>
</dbReference>
<dbReference type="PANTHER" id="PTHR42693:SF33">
    <property type="entry name" value="ARYLSULFATASE"/>
    <property type="match status" value="1"/>
</dbReference>
<dbReference type="STRING" id="716816.BST96_00560"/>
<keyword evidence="4" id="KW-0106">Calcium</keyword>
<keyword evidence="2" id="KW-0479">Metal-binding</keyword>
<evidence type="ECO:0000256" key="5">
    <source>
        <dbReference type="SAM" id="Phobius"/>
    </source>
</evidence>
<organism evidence="7 8">
    <name type="scientific">Oceanicoccus sagamiensis</name>
    <dbReference type="NCBI Taxonomy" id="716816"/>
    <lineage>
        <taxon>Bacteria</taxon>
        <taxon>Pseudomonadati</taxon>
        <taxon>Pseudomonadota</taxon>
        <taxon>Gammaproteobacteria</taxon>
        <taxon>Cellvibrionales</taxon>
        <taxon>Spongiibacteraceae</taxon>
        <taxon>Oceanicoccus</taxon>
    </lineage>
</organism>
<dbReference type="Pfam" id="PF00884">
    <property type="entry name" value="Sulfatase"/>
    <property type="match status" value="1"/>
</dbReference>
<keyword evidence="5" id="KW-0472">Membrane</keyword>
<comment type="similarity">
    <text evidence="1">Belongs to the sulfatase family.</text>
</comment>
<name>A0A1X9N9V8_9GAMM</name>
<dbReference type="InterPro" id="IPR000917">
    <property type="entry name" value="Sulfatase_N"/>
</dbReference>